<dbReference type="EMBL" id="JAAOLX010000005">
    <property type="protein sequence ID" value="NHQ86542.1"/>
    <property type="molecule type" value="Genomic_DNA"/>
</dbReference>
<accession>A0ABX0KVP2</accession>
<dbReference type="Pfam" id="PF03466">
    <property type="entry name" value="LysR_substrate"/>
    <property type="match status" value="1"/>
</dbReference>
<protein>
    <submittedName>
        <fullName evidence="6">LysR family transcriptional regulator</fullName>
    </submittedName>
</protein>
<evidence type="ECO:0000313" key="6">
    <source>
        <dbReference type="EMBL" id="NHQ86542.1"/>
    </source>
</evidence>
<keyword evidence="7" id="KW-1185">Reference proteome</keyword>
<comment type="caution">
    <text evidence="6">The sequence shown here is derived from an EMBL/GenBank/DDBJ whole genome shotgun (WGS) entry which is preliminary data.</text>
</comment>
<dbReference type="Gene3D" id="3.40.190.290">
    <property type="match status" value="1"/>
</dbReference>
<dbReference type="Pfam" id="PF00126">
    <property type="entry name" value="HTH_1"/>
    <property type="match status" value="1"/>
</dbReference>
<dbReference type="InterPro" id="IPR000847">
    <property type="entry name" value="LysR_HTH_N"/>
</dbReference>
<dbReference type="InterPro" id="IPR036390">
    <property type="entry name" value="WH_DNA-bd_sf"/>
</dbReference>
<feature type="domain" description="HTH lysR-type" evidence="5">
    <location>
        <begin position="1"/>
        <end position="60"/>
    </location>
</feature>
<reference evidence="6 7" key="1">
    <citation type="submission" date="2020-03" db="EMBL/GenBank/DDBJ databases">
        <title>Draft genome sequence of environmentally isolated violet-colored cultures.</title>
        <authorList>
            <person name="Wilson H.S."/>
        </authorList>
    </citation>
    <scope>NUCLEOTIDE SEQUENCE [LARGE SCALE GENOMIC DNA]</scope>
    <source>
        <strain evidence="6 7">HSC-16F04</strain>
    </source>
</reference>
<evidence type="ECO:0000256" key="1">
    <source>
        <dbReference type="ARBA" id="ARBA00009437"/>
    </source>
</evidence>
<comment type="similarity">
    <text evidence="1">Belongs to the LysR transcriptional regulatory family.</text>
</comment>
<dbReference type="Proteomes" id="UP000712570">
    <property type="component" value="Unassembled WGS sequence"/>
</dbReference>
<evidence type="ECO:0000259" key="5">
    <source>
        <dbReference type="PROSITE" id="PS50931"/>
    </source>
</evidence>
<keyword evidence="4" id="KW-0804">Transcription</keyword>
<dbReference type="RefSeq" id="WP_166825579.1">
    <property type="nucleotide sequence ID" value="NZ_JAAOLX010000005.1"/>
</dbReference>
<evidence type="ECO:0000256" key="2">
    <source>
        <dbReference type="ARBA" id="ARBA00023015"/>
    </source>
</evidence>
<dbReference type="PROSITE" id="PS50931">
    <property type="entry name" value="HTH_LYSR"/>
    <property type="match status" value="1"/>
</dbReference>
<dbReference type="PANTHER" id="PTHR30126">
    <property type="entry name" value="HTH-TYPE TRANSCRIPTIONAL REGULATOR"/>
    <property type="match status" value="1"/>
</dbReference>
<dbReference type="PANTHER" id="PTHR30126:SF94">
    <property type="entry name" value="LYSR FAMILY TRANSCRIPTIONAL REGULATOR"/>
    <property type="match status" value="1"/>
</dbReference>
<evidence type="ECO:0000256" key="3">
    <source>
        <dbReference type="ARBA" id="ARBA00023125"/>
    </source>
</evidence>
<evidence type="ECO:0000256" key="4">
    <source>
        <dbReference type="ARBA" id="ARBA00023163"/>
    </source>
</evidence>
<evidence type="ECO:0000313" key="7">
    <source>
        <dbReference type="Proteomes" id="UP000712570"/>
    </source>
</evidence>
<gene>
    <name evidence="6" type="ORF">HA050_10490</name>
</gene>
<dbReference type="SUPFAM" id="SSF53850">
    <property type="entry name" value="Periplasmic binding protein-like II"/>
    <property type="match status" value="1"/>
</dbReference>
<name>A0ABX0KVP2_9NEIS</name>
<dbReference type="NCBIfam" id="NF008095">
    <property type="entry name" value="PRK10837.1"/>
    <property type="match status" value="1"/>
</dbReference>
<dbReference type="SUPFAM" id="SSF46785">
    <property type="entry name" value="Winged helix' DNA-binding domain"/>
    <property type="match status" value="1"/>
</dbReference>
<dbReference type="InterPro" id="IPR036388">
    <property type="entry name" value="WH-like_DNA-bd_sf"/>
</dbReference>
<dbReference type="Gene3D" id="1.10.10.10">
    <property type="entry name" value="Winged helix-like DNA-binding domain superfamily/Winged helix DNA-binding domain"/>
    <property type="match status" value="1"/>
</dbReference>
<keyword evidence="3" id="KW-0238">DNA-binding</keyword>
<sequence>MNYTLRQLEVFTAVARAENVSRAAEHLGMSQSATSTSLTEFERQFQIKLFDRIGKKLQLNELGHKILPRAIELLDRAREIEALFEGKEGLGPMRIGATLTIGNYLATLLIGEFMQNHPGCRIDLDVHNTANIVKKVAEFELDFGLIEGDCSHPDLAAQSWVADELVIFAAPDHPLSHQSVVTLDDLVATPWIARETGSGTRQTFEHGMRHVLSQLNIRLALEHTEAIKRAVESGMGIACISRLALKEAFRRGSLVEIPVAGLDFKRQFHFIWHKQKYITPGMALFIERCKEVAAGVTSSDQIVLRQPIITAPSWPLQQ</sequence>
<keyword evidence="2" id="KW-0805">Transcription regulation</keyword>
<dbReference type="InterPro" id="IPR005119">
    <property type="entry name" value="LysR_subst-bd"/>
</dbReference>
<proteinExistence type="inferred from homology"/>
<dbReference type="CDD" id="cd08420">
    <property type="entry name" value="PBP2_CysL_like"/>
    <property type="match status" value="1"/>
</dbReference>
<organism evidence="6 7">
    <name type="scientific">Iodobacter violaceini</name>
    <dbReference type="NCBI Taxonomy" id="3044271"/>
    <lineage>
        <taxon>Bacteria</taxon>
        <taxon>Pseudomonadati</taxon>
        <taxon>Pseudomonadota</taxon>
        <taxon>Betaproteobacteria</taxon>
        <taxon>Neisseriales</taxon>
        <taxon>Chitinibacteraceae</taxon>
        <taxon>Iodobacter</taxon>
    </lineage>
</organism>